<organism evidence="1 2">
    <name type="scientific">Bacillus salitolerans</name>
    <dbReference type="NCBI Taxonomy" id="1437434"/>
    <lineage>
        <taxon>Bacteria</taxon>
        <taxon>Bacillati</taxon>
        <taxon>Bacillota</taxon>
        <taxon>Bacilli</taxon>
        <taxon>Bacillales</taxon>
        <taxon>Bacillaceae</taxon>
        <taxon>Bacillus</taxon>
    </lineage>
</organism>
<reference evidence="2" key="1">
    <citation type="journal article" date="2019" name="Int. J. Syst. Evol. Microbiol.">
        <title>The Global Catalogue of Microorganisms (GCM) 10K type strain sequencing project: providing services to taxonomists for standard genome sequencing and annotation.</title>
        <authorList>
            <consortium name="The Broad Institute Genomics Platform"/>
            <consortium name="The Broad Institute Genome Sequencing Center for Infectious Disease"/>
            <person name="Wu L."/>
            <person name="Ma J."/>
        </authorList>
    </citation>
    <scope>NUCLEOTIDE SEQUENCE [LARGE SCALE GENOMIC DNA]</scope>
    <source>
        <strain evidence="2">CCUG 49339</strain>
    </source>
</reference>
<dbReference type="RefSeq" id="WP_377927310.1">
    <property type="nucleotide sequence ID" value="NZ_JBHUEM010000005.1"/>
</dbReference>
<dbReference type="EMBL" id="JBHUEM010000005">
    <property type="protein sequence ID" value="MFD1736163.1"/>
    <property type="molecule type" value="Genomic_DNA"/>
</dbReference>
<dbReference type="Proteomes" id="UP001597214">
    <property type="component" value="Unassembled WGS sequence"/>
</dbReference>
<evidence type="ECO:0000313" key="2">
    <source>
        <dbReference type="Proteomes" id="UP001597214"/>
    </source>
</evidence>
<accession>A0ABW4LN92</accession>
<name>A0ABW4LN92_9BACI</name>
<comment type="caution">
    <text evidence="1">The sequence shown here is derived from an EMBL/GenBank/DDBJ whole genome shotgun (WGS) entry which is preliminary data.</text>
</comment>
<keyword evidence="2" id="KW-1185">Reference proteome</keyword>
<sequence length="192" mass="20916">MRKVINIMCGLVFVGLILITSMYEQLNTVEASSVTTIVALSGQTMHSTPNRVSRTETINLSQYTYSTSNNVYGSMTALLVGGSVIWRSQDYAGNHYNGSLDSILQNYDGQTVTFQASASTGTINAYSRVTKRLLNNKPKIELLSLDNQVKSEIEGNNNLGLNGSVSDQDVGNSILIFYSIDNIPGHQNNVLP</sequence>
<gene>
    <name evidence="1" type="ORF">ACFSCX_06250</name>
</gene>
<proteinExistence type="predicted"/>
<evidence type="ECO:0000313" key="1">
    <source>
        <dbReference type="EMBL" id="MFD1736163.1"/>
    </source>
</evidence>
<protein>
    <submittedName>
        <fullName evidence="1">Uncharacterized protein</fullName>
    </submittedName>
</protein>